<dbReference type="PROSITE" id="PS00211">
    <property type="entry name" value="ABC_TRANSPORTER_1"/>
    <property type="match status" value="1"/>
</dbReference>
<evidence type="ECO:0000256" key="2">
    <source>
        <dbReference type="ARBA" id="ARBA00022448"/>
    </source>
</evidence>
<organism evidence="6">
    <name type="scientific">Methylobacterium bullatum</name>
    <dbReference type="NCBI Taxonomy" id="570505"/>
    <lineage>
        <taxon>Bacteria</taxon>
        <taxon>Pseudomonadati</taxon>
        <taxon>Pseudomonadota</taxon>
        <taxon>Alphaproteobacteria</taxon>
        <taxon>Hyphomicrobiales</taxon>
        <taxon>Methylobacteriaceae</taxon>
        <taxon>Methylobacterium</taxon>
    </lineage>
</organism>
<evidence type="ECO:0000256" key="3">
    <source>
        <dbReference type="ARBA" id="ARBA00022741"/>
    </source>
</evidence>
<keyword evidence="2" id="KW-0813">Transport</keyword>
<dbReference type="SMART" id="SM00382">
    <property type="entry name" value="AAA"/>
    <property type="match status" value="1"/>
</dbReference>
<dbReference type="Pfam" id="PF00005">
    <property type="entry name" value="ABC_tran"/>
    <property type="match status" value="1"/>
</dbReference>
<dbReference type="SUPFAM" id="SSF52540">
    <property type="entry name" value="P-loop containing nucleoside triphosphate hydrolases"/>
    <property type="match status" value="1"/>
</dbReference>
<dbReference type="PANTHER" id="PTHR42788:SF10">
    <property type="entry name" value="ABC TRANSPORTER ATP-BINDING PROTEIN"/>
    <property type="match status" value="1"/>
</dbReference>
<proteinExistence type="inferred from homology"/>
<sequence length="301" mass="33396">MIFAAHRSDFAIAEHPESRVRGSIRREDARAHAPVAAETSPLLRIKGVTLEYRTPERVVRATHRIDLDIHEGDRFVLLGPSGCGKSTLLKAAAGFLRPVEGEITLGGVPVREPGPDRIVVFQEFDQLPPWKTVAQNVAFPLRAARALGRREAAERARHYIDKVGLTRFADSYPHQLSGGMKQRVAIARALAMQPKVLMMDEPFAALDALTRRRMQEELLSLWDEARFTLLFVTHSIEEALVVGNRVALLSPHPGRVRAEINSHAFDLTSIGSRDFQGAVQRLHSRLFETAPEPEASTEASA</sequence>
<keyword evidence="3" id="KW-0547">Nucleotide-binding</keyword>
<dbReference type="GO" id="GO:0016887">
    <property type="term" value="F:ATP hydrolysis activity"/>
    <property type="evidence" value="ECO:0007669"/>
    <property type="project" value="InterPro"/>
</dbReference>
<evidence type="ECO:0000256" key="1">
    <source>
        <dbReference type="ARBA" id="ARBA00005417"/>
    </source>
</evidence>
<dbReference type="Gene3D" id="3.40.50.300">
    <property type="entry name" value="P-loop containing nucleotide triphosphate hydrolases"/>
    <property type="match status" value="1"/>
</dbReference>
<feature type="domain" description="ABC transporter" evidence="5">
    <location>
        <begin position="43"/>
        <end position="276"/>
    </location>
</feature>
<protein>
    <submittedName>
        <fullName evidence="6">Bicarbonate transport ATP-binding protein CmpD</fullName>
        <ecNumber evidence="6">3.6.3.-</ecNumber>
    </submittedName>
</protein>
<keyword evidence="4 6" id="KW-0067">ATP-binding</keyword>
<accession>A0A679K649</accession>
<dbReference type="RefSeq" id="WP_339163401.1">
    <property type="nucleotide sequence ID" value="NZ_LR743511.1"/>
</dbReference>
<evidence type="ECO:0000256" key="4">
    <source>
        <dbReference type="ARBA" id="ARBA00022840"/>
    </source>
</evidence>
<reference evidence="6" key="1">
    <citation type="submission" date="2019-12" db="EMBL/GenBank/DDBJ databases">
        <authorList>
            <person name="Cremers G."/>
        </authorList>
    </citation>
    <scope>NUCLEOTIDE SEQUENCE</scope>
    <source>
        <strain evidence="6">Mbul2</strain>
    </source>
</reference>
<keyword evidence="6" id="KW-0378">Hydrolase</keyword>
<name>A0A679K649_9HYPH</name>
<dbReference type="InterPro" id="IPR017871">
    <property type="entry name" value="ABC_transporter-like_CS"/>
</dbReference>
<dbReference type="PANTHER" id="PTHR42788">
    <property type="entry name" value="TAURINE IMPORT ATP-BINDING PROTEIN-RELATED"/>
    <property type="match status" value="1"/>
</dbReference>
<dbReference type="EMBL" id="LR743511">
    <property type="protein sequence ID" value="CAA2144993.1"/>
    <property type="molecule type" value="Genomic_DNA"/>
</dbReference>
<evidence type="ECO:0000313" key="6">
    <source>
        <dbReference type="EMBL" id="CAA2144993.1"/>
    </source>
</evidence>
<evidence type="ECO:0000259" key="5">
    <source>
        <dbReference type="PROSITE" id="PS50893"/>
    </source>
</evidence>
<dbReference type="PROSITE" id="PS50893">
    <property type="entry name" value="ABC_TRANSPORTER_2"/>
    <property type="match status" value="1"/>
</dbReference>
<dbReference type="CDD" id="cd03293">
    <property type="entry name" value="ABC_NrtD_SsuB_transporters"/>
    <property type="match status" value="1"/>
</dbReference>
<dbReference type="InterPro" id="IPR027417">
    <property type="entry name" value="P-loop_NTPase"/>
</dbReference>
<dbReference type="AlphaFoldDB" id="A0A679K649"/>
<comment type="similarity">
    <text evidence="1">Belongs to the ABC transporter superfamily.</text>
</comment>
<dbReference type="InterPro" id="IPR003439">
    <property type="entry name" value="ABC_transporter-like_ATP-bd"/>
</dbReference>
<dbReference type="InterPro" id="IPR050166">
    <property type="entry name" value="ABC_transporter_ATP-bind"/>
</dbReference>
<dbReference type="InterPro" id="IPR003593">
    <property type="entry name" value="AAA+_ATPase"/>
</dbReference>
<dbReference type="EC" id="3.6.3.-" evidence="6"/>
<dbReference type="GO" id="GO:0005524">
    <property type="term" value="F:ATP binding"/>
    <property type="evidence" value="ECO:0007669"/>
    <property type="project" value="UniProtKB-KW"/>
</dbReference>
<gene>
    <name evidence="6" type="primary">cmpD_3</name>
    <name evidence="6" type="ORF">MBLL_04113</name>
</gene>